<reference evidence="7" key="1">
    <citation type="journal article" date="2023" name="Commun. Biol.">
        <title>Genome analysis of Parmales, the sister group of diatoms, reveals the evolutionary specialization of diatoms from phago-mixotrophs to photoautotrophs.</title>
        <authorList>
            <person name="Ban H."/>
            <person name="Sato S."/>
            <person name="Yoshikawa S."/>
            <person name="Yamada K."/>
            <person name="Nakamura Y."/>
            <person name="Ichinomiya M."/>
            <person name="Sato N."/>
            <person name="Blanc-Mathieu R."/>
            <person name="Endo H."/>
            <person name="Kuwata A."/>
            <person name="Ogata H."/>
        </authorList>
    </citation>
    <scope>NUCLEOTIDE SEQUENCE [LARGE SCALE GENOMIC DNA]</scope>
    <source>
        <strain evidence="7">NIES 3699</strain>
    </source>
</reference>
<dbReference type="InterPro" id="IPR011124">
    <property type="entry name" value="Znf_CW"/>
</dbReference>
<evidence type="ECO:0000256" key="2">
    <source>
        <dbReference type="ARBA" id="ARBA00022771"/>
    </source>
</evidence>
<evidence type="ECO:0000256" key="3">
    <source>
        <dbReference type="ARBA" id="ARBA00022833"/>
    </source>
</evidence>
<dbReference type="AlphaFoldDB" id="A0A9W7EYT7"/>
<dbReference type="Gene3D" id="3.30.40.100">
    <property type="match status" value="1"/>
</dbReference>
<feature type="domain" description="CW-type" evidence="5">
    <location>
        <begin position="220"/>
        <end position="286"/>
    </location>
</feature>
<proteinExistence type="predicted"/>
<dbReference type="Pfam" id="PF07496">
    <property type="entry name" value="zf-CW"/>
    <property type="match status" value="1"/>
</dbReference>
<keyword evidence="3" id="KW-0862">Zinc</keyword>
<sequence>MVYVSKKKTSTTASNANESDVSSRTITPSPRVSGRGRQSKVPSRFVEAQDDDDDEISRKRERKKANDAASKRKREQAKQQEDQEPKRPKHKPNGYRSPSFAENARLAEEKSKILMDDRYSVANSVVEEAGPSTPKKEKNGGEGGDEQMDVDDGEESDVSTASVDSYDFVIPKGGSEQNVRKHLRLWVRRLKSTSKALDVRDTSTQRSTRLKTEKAEIEGRGQPYTWIKCDNPNCGKWRALAKGMEIKDIMTPKPFYYKNCPDKWYCVQNWWDEKLSSCAAPQECLPDEVFSSKGRAFINNKAYTASEPENQMFPGMVLPFFCNTDENNV</sequence>
<evidence type="ECO:0000259" key="5">
    <source>
        <dbReference type="PROSITE" id="PS51050"/>
    </source>
</evidence>
<keyword evidence="2" id="KW-0863">Zinc-finger</keyword>
<feature type="region of interest" description="Disordered" evidence="4">
    <location>
        <begin position="1"/>
        <end position="161"/>
    </location>
</feature>
<comment type="caution">
    <text evidence="6">The sequence shown here is derived from an EMBL/GenBank/DDBJ whole genome shotgun (WGS) entry which is preliminary data.</text>
</comment>
<organism evidence="6 7">
    <name type="scientific">Triparma verrucosa</name>
    <dbReference type="NCBI Taxonomy" id="1606542"/>
    <lineage>
        <taxon>Eukaryota</taxon>
        <taxon>Sar</taxon>
        <taxon>Stramenopiles</taxon>
        <taxon>Ochrophyta</taxon>
        <taxon>Bolidophyceae</taxon>
        <taxon>Parmales</taxon>
        <taxon>Triparmaceae</taxon>
        <taxon>Triparma</taxon>
    </lineage>
</organism>
<evidence type="ECO:0000313" key="6">
    <source>
        <dbReference type="EMBL" id="GMH95480.1"/>
    </source>
</evidence>
<accession>A0A9W7EYT7</accession>
<keyword evidence="1" id="KW-0479">Metal-binding</keyword>
<feature type="compositionally biased region" description="Basic and acidic residues" evidence="4">
    <location>
        <begin position="105"/>
        <end position="119"/>
    </location>
</feature>
<feature type="compositionally biased region" description="Basic and acidic residues" evidence="4">
    <location>
        <begin position="64"/>
        <end position="86"/>
    </location>
</feature>
<gene>
    <name evidence="6" type="ORF">TrVE_jg9151</name>
</gene>
<feature type="compositionally biased region" description="Polar residues" evidence="4">
    <location>
        <begin position="10"/>
        <end position="30"/>
    </location>
</feature>
<evidence type="ECO:0000256" key="4">
    <source>
        <dbReference type="SAM" id="MobiDB-lite"/>
    </source>
</evidence>
<dbReference type="PROSITE" id="PS51050">
    <property type="entry name" value="ZF_CW"/>
    <property type="match status" value="1"/>
</dbReference>
<keyword evidence="7" id="KW-1185">Reference proteome</keyword>
<dbReference type="EMBL" id="BRXX01000168">
    <property type="protein sequence ID" value="GMH95480.1"/>
    <property type="molecule type" value="Genomic_DNA"/>
</dbReference>
<feature type="compositionally biased region" description="Acidic residues" evidence="4">
    <location>
        <begin position="143"/>
        <end position="157"/>
    </location>
</feature>
<name>A0A9W7EYT7_9STRA</name>
<dbReference type="Proteomes" id="UP001165160">
    <property type="component" value="Unassembled WGS sequence"/>
</dbReference>
<evidence type="ECO:0000313" key="7">
    <source>
        <dbReference type="Proteomes" id="UP001165160"/>
    </source>
</evidence>
<protein>
    <recommendedName>
        <fullName evidence="5">CW-type domain-containing protein</fullName>
    </recommendedName>
</protein>
<dbReference type="GO" id="GO:0008270">
    <property type="term" value="F:zinc ion binding"/>
    <property type="evidence" value="ECO:0007669"/>
    <property type="project" value="UniProtKB-KW"/>
</dbReference>
<evidence type="ECO:0000256" key="1">
    <source>
        <dbReference type="ARBA" id="ARBA00022723"/>
    </source>
</evidence>